<evidence type="ECO:0000256" key="7">
    <source>
        <dbReference type="ARBA" id="ARBA00022801"/>
    </source>
</evidence>
<dbReference type="InterPro" id="IPR033113">
    <property type="entry name" value="PLA2_histidine"/>
</dbReference>
<evidence type="ECO:0000259" key="12">
    <source>
        <dbReference type="Pfam" id="PF05826"/>
    </source>
</evidence>
<keyword evidence="8" id="KW-0106">Calcium</keyword>
<evidence type="ECO:0000256" key="5">
    <source>
        <dbReference type="ARBA" id="ARBA00022525"/>
    </source>
</evidence>
<evidence type="ECO:0000256" key="8">
    <source>
        <dbReference type="ARBA" id="ARBA00022837"/>
    </source>
</evidence>
<comment type="cofactor">
    <cofactor evidence="1">
        <name>Ca(2+)</name>
        <dbReference type="ChEBI" id="CHEBI:29108"/>
    </cofactor>
</comment>
<evidence type="ECO:0000256" key="4">
    <source>
        <dbReference type="ARBA" id="ARBA00013278"/>
    </source>
</evidence>
<dbReference type="InterPro" id="IPR036444">
    <property type="entry name" value="PLipase_A2_dom_sf"/>
</dbReference>
<dbReference type="GO" id="GO:0005576">
    <property type="term" value="C:extracellular region"/>
    <property type="evidence" value="ECO:0007669"/>
    <property type="project" value="UniProtKB-SubCell"/>
</dbReference>
<evidence type="ECO:0000256" key="2">
    <source>
        <dbReference type="ARBA" id="ARBA00002163"/>
    </source>
</evidence>
<comment type="subcellular location">
    <subcellularLocation>
        <location evidence="3">Secreted</location>
    </subcellularLocation>
</comment>
<dbReference type="PROSITE" id="PS00118">
    <property type="entry name" value="PA2_HIS"/>
    <property type="match status" value="1"/>
</dbReference>
<dbReference type="GO" id="GO:0004623">
    <property type="term" value="F:phospholipase A2 activity"/>
    <property type="evidence" value="ECO:0007669"/>
    <property type="project" value="UniProtKB-EC"/>
</dbReference>
<keyword evidence="6" id="KW-0479">Metal-binding</keyword>
<dbReference type="PANTHER" id="PTHR12253">
    <property type="entry name" value="RH14732P"/>
    <property type="match status" value="1"/>
</dbReference>
<evidence type="ECO:0000313" key="13">
    <source>
        <dbReference type="EMBL" id="ADK39289.1"/>
    </source>
</evidence>
<comment type="function">
    <text evidence="2">PLA2 catalyzes the calcium-dependent hydrolysis of the 2-acyl groups in 3-sn-phosphoglycerides.</text>
</comment>
<dbReference type="GO" id="GO:0050482">
    <property type="term" value="P:arachidonate secretion"/>
    <property type="evidence" value="ECO:0007669"/>
    <property type="project" value="InterPro"/>
</dbReference>
<evidence type="ECO:0000256" key="10">
    <source>
        <dbReference type="ARBA" id="ARBA00023157"/>
    </source>
</evidence>
<feature type="compositionally biased region" description="Basic and acidic residues" evidence="11">
    <location>
        <begin position="173"/>
        <end position="189"/>
    </location>
</feature>
<name>E2E4K8_CARWR</name>
<dbReference type="EMBL" id="GU441525">
    <property type="protein sequence ID" value="ADK39289.1"/>
    <property type="molecule type" value="mRNA"/>
</dbReference>
<dbReference type="GO" id="GO:0006644">
    <property type="term" value="P:phospholipid metabolic process"/>
    <property type="evidence" value="ECO:0007669"/>
    <property type="project" value="InterPro"/>
</dbReference>
<feature type="region of interest" description="Disordered" evidence="11">
    <location>
        <begin position="134"/>
        <end position="189"/>
    </location>
</feature>
<reference evidence="13" key="1">
    <citation type="journal article" date="2010" name="Mol. Cell. Proteomics">
        <title>Functional and structural diversification of the Anguimorpha lizard venom system.</title>
        <authorList>
            <person name="Fry B.G."/>
            <person name="Winter K."/>
            <person name="Norman J.A."/>
            <person name="Roelants K."/>
            <person name="Nabuurs R.J."/>
            <person name="van Osch M.J."/>
            <person name="Teeuwisse W.M."/>
            <person name="van der Weerd L."/>
            <person name="McNaughtan J.E."/>
            <person name="Kwok H.F."/>
            <person name="Scheib H."/>
            <person name="Greisman L."/>
            <person name="Kochva E."/>
            <person name="Miller L.J."/>
            <person name="Gao F."/>
            <person name="Karas J."/>
            <person name="Scanlon D."/>
            <person name="Lin F."/>
            <person name="Kuruppu S."/>
            <person name="Shaw C."/>
            <person name="Wong L."/>
            <person name="Hodgson W.C."/>
        </authorList>
    </citation>
    <scope>NUCLEOTIDE SEQUENCE</scope>
    <source>
        <strain evidence="13">CWAR_CL14Ct1</strain>
        <tissue evidence="13">Mandibular venom gland</tissue>
    </source>
</reference>
<evidence type="ECO:0000256" key="3">
    <source>
        <dbReference type="ARBA" id="ARBA00004613"/>
    </source>
</evidence>
<dbReference type="FunFam" id="1.20.90.10:FF:000002">
    <property type="entry name" value="Phospholipase A2 group III"/>
    <property type="match status" value="1"/>
</dbReference>
<evidence type="ECO:0000256" key="9">
    <source>
        <dbReference type="ARBA" id="ARBA00023098"/>
    </source>
</evidence>
<dbReference type="Pfam" id="PF05826">
    <property type="entry name" value="Phospholip_A2_2"/>
    <property type="match status" value="1"/>
</dbReference>
<dbReference type="AlphaFoldDB" id="E2E4K8"/>
<organism evidence="13">
    <name type="scientific">Caribicus warreni</name>
    <name type="common">Haitian giant galliwasp</name>
    <name type="synonym">Celestus warreni</name>
    <dbReference type="NCBI Taxonomy" id="865857"/>
    <lineage>
        <taxon>Eukaryota</taxon>
        <taxon>Metazoa</taxon>
        <taxon>Chordata</taxon>
        <taxon>Craniata</taxon>
        <taxon>Vertebrata</taxon>
        <taxon>Euteleostomi</taxon>
        <taxon>Lepidosauria</taxon>
        <taxon>Squamata</taxon>
        <taxon>Bifurcata</taxon>
        <taxon>Unidentata</taxon>
        <taxon>Episquamata</taxon>
        <taxon>Toxicofera</taxon>
        <taxon>Anguimorpha</taxon>
        <taxon>Diploglossidae</taxon>
        <taxon>Caribicus</taxon>
    </lineage>
</organism>
<proteinExistence type="evidence at transcript level"/>
<evidence type="ECO:0000256" key="11">
    <source>
        <dbReference type="SAM" id="MobiDB-lite"/>
    </source>
</evidence>
<dbReference type="SUPFAM" id="SSF48619">
    <property type="entry name" value="Phospholipase A2, PLA2"/>
    <property type="match status" value="1"/>
</dbReference>
<accession>E2E4K8</accession>
<keyword evidence="5" id="KW-0964">Secreted</keyword>
<dbReference type="GO" id="GO:0046872">
    <property type="term" value="F:metal ion binding"/>
    <property type="evidence" value="ECO:0007669"/>
    <property type="project" value="UniProtKB-KW"/>
</dbReference>
<keyword evidence="10" id="KW-1015">Disulfide bond</keyword>
<feature type="non-terminal residue" evidence="13">
    <location>
        <position position="1"/>
    </location>
</feature>
<dbReference type="EC" id="3.1.1.4" evidence="4"/>
<dbReference type="Gene3D" id="1.20.90.10">
    <property type="entry name" value="Phospholipase A2 domain"/>
    <property type="match status" value="1"/>
</dbReference>
<dbReference type="CDD" id="cd04704">
    <property type="entry name" value="PLA2_bee_venom_like"/>
    <property type="match status" value="1"/>
</dbReference>
<evidence type="ECO:0000256" key="6">
    <source>
        <dbReference type="ARBA" id="ARBA00022723"/>
    </source>
</evidence>
<keyword evidence="7" id="KW-0378">Hydrolase</keyword>
<dbReference type="InterPro" id="IPR016090">
    <property type="entry name" value="PLA2-like_dom"/>
</dbReference>
<keyword evidence="9" id="KW-0443">Lipid metabolism</keyword>
<protein>
    <recommendedName>
        <fullName evidence="4">phospholipase A2</fullName>
        <ecNumber evidence="4">3.1.1.4</ecNumber>
    </recommendedName>
</protein>
<sequence>MMRGLTMNGTLWCGAGNSAESYSDLGTFKETDMCCRDHDHCDVSITGLTKRYSMFNYRLYTVSHCDCDTQFRNCLMGHEDSISDFVGQVYFNLMDIPCIVLEEEDVCVSSTWWFKCTEYSRMPVAHTVDQPRYENAAPPMPARGSGAQGGQARKRKELHRPTGMELAEAPPRGAERNIRYEESRHARSK</sequence>
<feature type="domain" description="Phospholipase A2-like central" evidence="12">
    <location>
        <begin position="7"/>
        <end position="100"/>
    </location>
</feature>
<evidence type="ECO:0000256" key="1">
    <source>
        <dbReference type="ARBA" id="ARBA00001913"/>
    </source>
</evidence>